<comment type="caution">
    <text evidence="5">Lacks conserved residue(s) required for the propagation of feature annotation.</text>
</comment>
<dbReference type="Pfam" id="PF13688">
    <property type="entry name" value="Reprolysin_5"/>
    <property type="match status" value="1"/>
</dbReference>
<keyword evidence="3 5" id="KW-0862">Zinc</keyword>
<feature type="binding site" evidence="5">
    <location>
        <position position="329"/>
    </location>
    <ligand>
        <name>Zn(2+)</name>
        <dbReference type="ChEBI" id="CHEBI:29105"/>
        <note>catalytic</note>
    </ligand>
</feature>
<dbReference type="PROSITE" id="PS50215">
    <property type="entry name" value="ADAM_MEPRO"/>
    <property type="match status" value="1"/>
</dbReference>
<accession>A0A0C9RZN0</accession>
<feature type="binding site" evidence="5">
    <location>
        <position position="339"/>
    </location>
    <ligand>
        <name>Zn(2+)</name>
        <dbReference type="ChEBI" id="CHEBI:29105"/>
        <note>catalytic</note>
    </ligand>
</feature>
<keyword evidence="2" id="KW-0378">Hydrolase</keyword>
<dbReference type="GO" id="GO:0006509">
    <property type="term" value="P:membrane protein ectodomain proteolysis"/>
    <property type="evidence" value="ECO:0007669"/>
    <property type="project" value="TreeGrafter"/>
</dbReference>
<dbReference type="SUPFAM" id="SSF55486">
    <property type="entry name" value="Metalloproteases ('zincins'), catalytic domain"/>
    <property type="match status" value="1"/>
</dbReference>
<keyword evidence="4 8" id="KW-0482">Metalloprotease</keyword>
<dbReference type="EMBL" id="GBZX01003046">
    <property type="protein sequence ID" value="JAG89694.1"/>
    <property type="molecule type" value="mRNA"/>
</dbReference>
<evidence type="ECO:0000256" key="4">
    <source>
        <dbReference type="ARBA" id="ARBA00023049"/>
    </source>
</evidence>
<reference evidence="8" key="1">
    <citation type="journal article" date="2015" name="PLoS ONE">
        <title>An Insight into the Sialome of the Lone Star Tick, Amblyomma americanum, with a Glimpse on Its Time Dependent Gene Expression.</title>
        <authorList>
            <person name="Karim S."/>
            <person name="Ribeiro J.M."/>
        </authorList>
    </citation>
    <scope>NUCLEOTIDE SEQUENCE</scope>
    <source>
        <tissue evidence="8">Salivary gland</tissue>
    </source>
</reference>
<dbReference type="InterPro" id="IPR001590">
    <property type="entry name" value="Peptidase_M12B"/>
</dbReference>
<dbReference type="GO" id="GO:0046872">
    <property type="term" value="F:metal ion binding"/>
    <property type="evidence" value="ECO:0007669"/>
    <property type="project" value="UniProtKB-KW"/>
</dbReference>
<dbReference type="PANTHER" id="PTHR11905">
    <property type="entry name" value="ADAM A DISINTEGRIN AND METALLOPROTEASE DOMAIN"/>
    <property type="match status" value="1"/>
</dbReference>
<feature type="signal peptide" evidence="6">
    <location>
        <begin position="1"/>
        <end position="19"/>
    </location>
</feature>
<evidence type="ECO:0000313" key="8">
    <source>
        <dbReference type="EMBL" id="JAG89694.1"/>
    </source>
</evidence>
<protein>
    <submittedName>
        <fullName evidence="8">Putative tick metalloprotease</fullName>
    </submittedName>
</protein>
<keyword evidence="1 8" id="KW-0645">Protease</keyword>
<feature type="chain" id="PRO_5002219470" evidence="6">
    <location>
        <begin position="20"/>
        <end position="483"/>
    </location>
</feature>
<evidence type="ECO:0000256" key="2">
    <source>
        <dbReference type="ARBA" id="ARBA00022801"/>
    </source>
</evidence>
<proteinExistence type="evidence at transcript level"/>
<organism evidence="8">
    <name type="scientific">Amblyomma americanum</name>
    <name type="common">Lone star tick</name>
    <dbReference type="NCBI Taxonomy" id="6943"/>
    <lineage>
        <taxon>Eukaryota</taxon>
        <taxon>Metazoa</taxon>
        <taxon>Ecdysozoa</taxon>
        <taxon>Arthropoda</taxon>
        <taxon>Chelicerata</taxon>
        <taxon>Arachnida</taxon>
        <taxon>Acari</taxon>
        <taxon>Parasitiformes</taxon>
        <taxon>Ixodida</taxon>
        <taxon>Ixodoidea</taxon>
        <taxon>Ixodidae</taxon>
        <taxon>Amblyomminae</taxon>
        <taxon>Amblyomma</taxon>
    </lineage>
</organism>
<feature type="binding site" evidence="5">
    <location>
        <position position="333"/>
    </location>
    <ligand>
        <name>Zn(2+)</name>
        <dbReference type="ChEBI" id="CHEBI:29105"/>
        <note>catalytic</note>
    </ligand>
</feature>
<dbReference type="GO" id="GO:0004222">
    <property type="term" value="F:metalloendopeptidase activity"/>
    <property type="evidence" value="ECO:0007669"/>
    <property type="project" value="InterPro"/>
</dbReference>
<sequence>MLQCLSIACFLLVLSPADFTDLPGQKIIVHPRILESRSSSNGLKIIQITKDLTLNLEKSSVVDKELLLRTYQGDVMQHTYLDGEALEEDLYQDAQSLSSVMVSEENGLRVEGFLGLKLRIKPLHGQERTADGNVPHILYERNDDDSLLGFKGVNGTKATAFTSGRPNRHPRYELPKKVYPELLLVVDTNFTVQFDTPMNLLRYVVITLNAVNLKYMTVSAPRVQIVLRAIEVTSIAEEEAYLVHVEEKKIDGFNTLLKLQRYVNTNFGKYGVYDVVYLMTGLDMASNTFDGWSSGLRGIAFIGGACSREKVGLGEDTVGTYDGVRVMAHELGHVLGCPHDGERSTFFDSTSCPWNDSYIMTYLTTDSRSLKFSNCCNSMISRLIGSRQGACLLVRNARRRILKKYFTKELPGDIYKRDKICQLTFPNVTNTRFITDQNGTARCHAFCSRPNTTHSNNTPLRMFMPDNTPCNETGGRYCLNGDC</sequence>
<evidence type="ECO:0000256" key="6">
    <source>
        <dbReference type="SAM" id="SignalP"/>
    </source>
</evidence>
<keyword evidence="6" id="KW-0732">Signal</keyword>
<evidence type="ECO:0000256" key="1">
    <source>
        <dbReference type="ARBA" id="ARBA00022670"/>
    </source>
</evidence>
<feature type="active site" evidence="5">
    <location>
        <position position="330"/>
    </location>
</feature>
<name>A0A0C9RZN0_AMBAM</name>
<evidence type="ECO:0000256" key="5">
    <source>
        <dbReference type="PROSITE-ProRule" id="PRU00276"/>
    </source>
</evidence>
<dbReference type="Gene3D" id="3.40.1620.60">
    <property type="match status" value="1"/>
</dbReference>
<feature type="non-terminal residue" evidence="8">
    <location>
        <position position="483"/>
    </location>
</feature>
<dbReference type="PANTHER" id="PTHR11905:SF159">
    <property type="entry name" value="ADAM METALLOPROTEASE"/>
    <property type="match status" value="1"/>
</dbReference>
<evidence type="ECO:0000256" key="3">
    <source>
        <dbReference type="ARBA" id="ARBA00022833"/>
    </source>
</evidence>
<dbReference type="AlphaFoldDB" id="A0A0C9RZN0"/>
<evidence type="ECO:0000259" key="7">
    <source>
        <dbReference type="PROSITE" id="PS50215"/>
    </source>
</evidence>
<feature type="domain" description="Peptidase M12B" evidence="7">
    <location>
        <begin position="178"/>
        <end position="396"/>
    </location>
</feature>
<keyword evidence="5" id="KW-0479">Metal-binding</keyword>
<dbReference type="InterPro" id="IPR024079">
    <property type="entry name" value="MetalloPept_cat_dom_sf"/>
</dbReference>
<dbReference type="Gene3D" id="3.40.390.10">
    <property type="entry name" value="Collagenase (Catalytic Domain)"/>
    <property type="match status" value="1"/>
</dbReference>